<organism evidence="2 3">
    <name type="scientific">Promicromonospora vindobonensis</name>
    <dbReference type="NCBI Taxonomy" id="195748"/>
    <lineage>
        <taxon>Bacteria</taxon>
        <taxon>Bacillati</taxon>
        <taxon>Actinomycetota</taxon>
        <taxon>Actinomycetes</taxon>
        <taxon>Micrococcales</taxon>
        <taxon>Promicromonosporaceae</taxon>
        <taxon>Promicromonospora</taxon>
    </lineage>
</organism>
<name>A0ABW5W0C1_9MICO</name>
<accession>A0ABW5W0C1</accession>
<reference evidence="3" key="1">
    <citation type="journal article" date="2019" name="Int. J. Syst. Evol. Microbiol.">
        <title>The Global Catalogue of Microorganisms (GCM) 10K type strain sequencing project: providing services to taxonomists for standard genome sequencing and annotation.</title>
        <authorList>
            <consortium name="The Broad Institute Genomics Platform"/>
            <consortium name="The Broad Institute Genome Sequencing Center for Infectious Disease"/>
            <person name="Wu L."/>
            <person name="Ma J."/>
        </authorList>
    </citation>
    <scope>NUCLEOTIDE SEQUENCE [LARGE SCALE GENOMIC DNA]</scope>
    <source>
        <strain evidence="3">CCM 7044</strain>
    </source>
</reference>
<comment type="caution">
    <text evidence="2">The sequence shown here is derived from an EMBL/GenBank/DDBJ whole genome shotgun (WGS) entry which is preliminary data.</text>
</comment>
<dbReference type="SUPFAM" id="SSF55729">
    <property type="entry name" value="Acyl-CoA N-acyltransferases (Nat)"/>
    <property type="match status" value="1"/>
</dbReference>
<evidence type="ECO:0000313" key="2">
    <source>
        <dbReference type="EMBL" id="MFD2796612.1"/>
    </source>
</evidence>
<evidence type="ECO:0008006" key="4">
    <source>
        <dbReference type="Google" id="ProtNLM"/>
    </source>
</evidence>
<dbReference type="CDD" id="cd04301">
    <property type="entry name" value="NAT_SF"/>
    <property type="match status" value="1"/>
</dbReference>
<proteinExistence type="predicted"/>
<dbReference type="Proteomes" id="UP001597479">
    <property type="component" value="Unassembled WGS sequence"/>
</dbReference>
<feature type="region of interest" description="Disordered" evidence="1">
    <location>
        <begin position="83"/>
        <end position="115"/>
    </location>
</feature>
<dbReference type="EMBL" id="JBHUOG010000002">
    <property type="protein sequence ID" value="MFD2796612.1"/>
    <property type="molecule type" value="Genomic_DNA"/>
</dbReference>
<gene>
    <name evidence="2" type="ORF">ACFS27_23825</name>
</gene>
<dbReference type="RefSeq" id="WP_377191154.1">
    <property type="nucleotide sequence ID" value="NZ_JBHUOG010000002.1"/>
</dbReference>
<keyword evidence="3" id="KW-1185">Reference proteome</keyword>
<evidence type="ECO:0000313" key="3">
    <source>
        <dbReference type="Proteomes" id="UP001597479"/>
    </source>
</evidence>
<feature type="compositionally biased region" description="Low complexity" evidence="1">
    <location>
        <begin position="88"/>
        <end position="106"/>
    </location>
</feature>
<protein>
    <recommendedName>
        <fullName evidence="4">Acetyltransferase (GNAT) family protein</fullName>
    </recommendedName>
</protein>
<dbReference type="Gene3D" id="3.40.630.30">
    <property type="match status" value="1"/>
</dbReference>
<sequence length="115" mass="12893">MFVRPEHRGAHVGSAMLDRLLELSRDELRAPPVRLDSNRFMREAHRLHPRQGRTAAPWLGGRSVLMVGGTECPWRPTWLSPIRPPSFHPSSRSSSTPPTPATPNDSWPRSPTTPS</sequence>
<dbReference type="InterPro" id="IPR016181">
    <property type="entry name" value="Acyl_CoA_acyltransferase"/>
</dbReference>
<evidence type="ECO:0000256" key="1">
    <source>
        <dbReference type="SAM" id="MobiDB-lite"/>
    </source>
</evidence>